<keyword evidence="5" id="KW-1185">Reference proteome</keyword>
<keyword evidence="2" id="KW-0234">DNA repair</keyword>
<dbReference type="InterPro" id="IPR010994">
    <property type="entry name" value="RuvA_2-like"/>
</dbReference>
<protein>
    <submittedName>
        <fullName evidence="6 7">Fanconi anemia core complex-associated protein 24 isoform X2</fullName>
    </submittedName>
</protein>
<dbReference type="GO" id="GO:0003682">
    <property type="term" value="F:chromatin binding"/>
    <property type="evidence" value="ECO:0007669"/>
    <property type="project" value="TreeGrafter"/>
</dbReference>
<reference evidence="6 7" key="1">
    <citation type="submission" date="2025-04" db="UniProtKB">
        <authorList>
            <consortium name="RefSeq"/>
        </authorList>
    </citation>
    <scope>IDENTIFICATION</scope>
</reference>
<evidence type="ECO:0000256" key="2">
    <source>
        <dbReference type="ARBA" id="ARBA00023204"/>
    </source>
</evidence>
<organism evidence="5 6">
    <name type="scientific">Alligator sinensis</name>
    <name type="common">Chinese alligator</name>
    <dbReference type="NCBI Taxonomy" id="38654"/>
    <lineage>
        <taxon>Eukaryota</taxon>
        <taxon>Metazoa</taxon>
        <taxon>Chordata</taxon>
        <taxon>Craniata</taxon>
        <taxon>Vertebrata</taxon>
        <taxon>Euteleostomi</taxon>
        <taxon>Archelosauria</taxon>
        <taxon>Archosauria</taxon>
        <taxon>Crocodylia</taxon>
        <taxon>Alligatoridae</taxon>
        <taxon>Alligatorinae</taxon>
        <taxon>Alligator</taxon>
    </lineage>
</organism>
<evidence type="ECO:0000256" key="1">
    <source>
        <dbReference type="ARBA" id="ARBA00022763"/>
    </source>
</evidence>
<feature type="domain" description="DisA/LigA helix-hairpin-helix motif" evidence="3">
    <location>
        <begin position="76"/>
        <end position="124"/>
    </location>
</feature>
<dbReference type="PANTHER" id="PTHR31786:SF2">
    <property type="entry name" value="FANCONI ANEMIA CORE COMPLEX-ASSOCIATED PROTEIN 24"/>
    <property type="match status" value="1"/>
</dbReference>
<evidence type="ECO:0000313" key="5">
    <source>
        <dbReference type="Proteomes" id="UP000189705"/>
    </source>
</evidence>
<name>A0A3Q0HKT3_ALLSI</name>
<evidence type="ECO:0000259" key="3">
    <source>
        <dbReference type="Pfam" id="PF12826"/>
    </source>
</evidence>
<evidence type="ECO:0000313" key="6">
    <source>
        <dbReference type="RefSeq" id="XP_025072581.1"/>
    </source>
</evidence>
<dbReference type="CTD" id="91442"/>
<keyword evidence="1" id="KW-0227">DNA damage</keyword>
<dbReference type="RefSeq" id="XP_025072581.1">
    <property type="nucleotide sequence ID" value="XM_025216796.1"/>
</dbReference>
<dbReference type="PANTHER" id="PTHR31786">
    <property type="entry name" value="FANCONI ANEMIA CORE COMPLEX-ASSOCIATED PROTEIN 24"/>
    <property type="match status" value="1"/>
</dbReference>
<dbReference type="SUPFAM" id="SSF47781">
    <property type="entry name" value="RuvA domain 2-like"/>
    <property type="match status" value="1"/>
</dbReference>
<dbReference type="InterPro" id="IPR026985">
    <property type="entry name" value="FAAP24"/>
</dbReference>
<proteinExistence type="predicted"/>
<gene>
    <name evidence="6 7" type="primary">FAAP24</name>
</gene>
<dbReference type="Gene3D" id="1.10.150.20">
    <property type="entry name" value="5' to 3' exonuclease, C-terminal subdomain"/>
    <property type="match status" value="1"/>
</dbReference>
<dbReference type="GO" id="GO:0036297">
    <property type="term" value="P:interstrand cross-link repair"/>
    <property type="evidence" value="ECO:0007669"/>
    <property type="project" value="InterPro"/>
</dbReference>
<accession>A0A3Q0HKT3</accession>
<dbReference type="InterPro" id="IPR040646">
    <property type="entry name" value="PND"/>
</dbReference>
<dbReference type="GO" id="GO:0043240">
    <property type="term" value="C:Fanconi anaemia nuclear complex"/>
    <property type="evidence" value="ECO:0007669"/>
    <property type="project" value="InterPro"/>
</dbReference>
<dbReference type="Pfam" id="PF12826">
    <property type="entry name" value="HHH_2"/>
    <property type="match status" value="1"/>
</dbReference>
<dbReference type="GeneID" id="102383756"/>
<feature type="domain" description="Fanconi anemia core complex-associated protein 24 pseudonuclease" evidence="4">
    <location>
        <begin position="1"/>
        <end position="45"/>
    </location>
</feature>
<dbReference type="AlphaFoldDB" id="A0A3Q0HKT3"/>
<dbReference type="Proteomes" id="UP000189705">
    <property type="component" value="Unplaced"/>
</dbReference>
<evidence type="ECO:0000259" key="4">
    <source>
        <dbReference type="Pfam" id="PF17949"/>
    </source>
</evidence>
<dbReference type="FunFam" id="1.10.150.20:FF:000046">
    <property type="entry name" value="Fanconi anemia core complex-associated protein 24"/>
    <property type="match status" value="1"/>
</dbReference>
<dbReference type="InterPro" id="IPR041663">
    <property type="entry name" value="DisA/LigA_HHH"/>
</dbReference>
<dbReference type="Pfam" id="PF17949">
    <property type="entry name" value="PND"/>
    <property type="match status" value="1"/>
</dbReference>
<sequence>MVERTTTSDQYFPAMQNFVVLELGMTLLPVANQEEASQLIIQLVHEQSKDRTSNPFLRKQCSQLTHASILRTVQQIPGVGKTKALLLLQRFGSIHQLCNASVQELEQVVGQTVAQQIYAFFTQTN</sequence>
<evidence type="ECO:0000313" key="7">
    <source>
        <dbReference type="RefSeq" id="XP_025072589.1"/>
    </source>
</evidence>
<dbReference type="Gene3D" id="3.40.50.10130">
    <property type="match status" value="1"/>
</dbReference>
<dbReference type="RefSeq" id="XP_025072589.1">
    <property type="nucleotide sequence ID" value="XM_025216804.1"/>
</dbReference>